<reference evidence="7" key="1">
    <citation type="journal article" date="2019" name="Int. J. Syst. Evol. Microbiol.">
        <title>The Global Catalogue of Microorganisms (GCM) 10K type strain sequencing project: providing services to taxonomists for standard genome sequencing and annotation.</title>
        <authorList>
            <consortium name="The Broad Institute Genomics Platform"/>
            <consortium name="The Broad Institute Genome Sequencing Center for Infectious Disease"/>
            <person name="Wu L."/>
            <person name="Ma J."/>
        </authorList>
    </citation>
    <scope>NUCLEOTIDE SEQUENCE [LARGE SCALE GENOMIC DNA]</scope>
    <source>
        <strain evidence="7">CCUG 58938</strain>
    </source>
</reference>
<dbReference type="InterPro" id="IPR013783">
    <property type="entry name" value="Ig-like_fold"/>
</dbReference>
<dbReference type="InterPro" id="IPR015943">
    <property type="entry name" value="WD40/YVTN_repeat-like_dom_sf"/>
</dbReference>
<dbReference type="InterPro" id="IPR003661">
    <property type="entry name" value="HisK_dim/P_dom"/>
</dbReference>
<dbReference type="GO" id="GO:0005524">
    <property type="term" value="F:ATP binding"/>
    <property type="evidence" value="ECO:0007669"/>
    <property type="project" value="UniProtKB-KW"/>
</dbReference>
<dbReference type="InterPro" id="IPR003594">
    <property type="entry name" value="HATPase_dom"/>
</dbReference>
<evidence type="ECO:0000256" key="4">
    <source>
        <dbReference type="SAM" id="Phobius"/>
    </source>
</evidence>
<dbReference type="InterPro" id="IPR036890">
    <property type="entry name" value="HATPase_C_sf"/>
</dbReference>
<keyword evidence="3" id="KW-0597">Phosphoprotein</keyword>
<keyword evidence="4" id="KW-0472">Membrane</keyword>
<dbReference type="Pfam" id="PF02518">
    <property type="entry name" value="HATPase_c"/>
    <property type="match status" value="1"/>
</dbReference>
<proteinExistence type="predicted"/>
<dbReference type="Pfam" id="PF07495">
    <property type="entry name" value="Y_Y_Y"/>
    <property type="match status" value="1"/>
</dbReference>
<protein>
    <recommendedName>
        <fullName evidence="2">histidine kinase</fullName>
        <ecNumber evidence="2">2.7.13.3</ecNumber>
    </recommendedName>
</protein>
<feature type="domain" description="Histidine kinase" evidence="5">
    <location>
        <begin position="803"/>
        <end position="1018"/>
    </location>
</feature>
<evidence type="ECO:0000256" key="1">
    <source>
        <dbReference type="ARBA" id="ARBA00000085"/>
    </source>
</evidence>
<dbReference type="CDD" id="cd00082">
    <property type="entry name" value="HisKA"/>
    <property type="match status" value="1"/>
</dbReference>
<accession>A0ABW3JXU4</accession>
<dbReference type="Gene3D" id="2.130.10.10">
    <property type="entry name" value="YVTN repeat-like/Quinoprotein amine dehydrogenase"/>
    <property type="match status" value="2"/>
</dbReference>
<organism evidence="6 7">
    <name type="scientific">Ohtaekwangia kribbensis</name>
    <dbReference type="NCBI Taxonomy" id="688913"/>
    <lineage>
        <taxon>Bacteria</taxon>
        <taxon>Pseudomonadati</taxon>
        <taxon>Bacteroidota</taxon>
        <taxon>Cytophagia</taxon>
        <taxon>Cytophagales</taxon>
        <taxon>Fulvivirgaceae</taxon>
        <taxon>Ohtaekwangia</taxon>
    </lineage>
</organism>
<name>A0ABW3JXU4_9BACT</name>
<evidence type="ECO:0000256" key="2">
    <source>
        <dbReference type="ARBA" id="ARBA00012438"/>
    </source>
</evidence>
<dbReference type="InterPro" id="IPR004358">
    <property type="entry name" value="Sig_transdc_His_kin-like_C"/>
</dbReference>
<keyword evidence="7" id="KW-1185">Reference proteome</keyword>
<dbReference type="EMBL" id="JBHTKA010000001">
    <property type="protein sequence ID" value="MFD0998361.1"/>
    <property type="molecule type" value="Genomic_DNA"/>
</dbReference>
<keyword evidence="6" id="KW-0067">ATP-binding</keyword>
<dbReference type="PROSITE" id="PS50109">
    <property type="entry name" value="HIS_KIN"/>
    <property type="match status" value="1"/>
</dbReference>
<evidence type="ECO:0000313" key="6">
    <source>
        <dbReference type="EMBL" id="MFD0998361.1"/>
    </source>
</evidence>
<dbReference type="PRINTS" id="PR00344">
    <property type="entry name" value="BCTRLSENSOR"/>
</dbReference>
<keyword evidence="4" id="KW-0812">Transmembrane</keyword>
<sequence length="1018" mass="116766">MGITAHAQQPFVQYHTSDVYKAASLQNWYIKPDFQDNIFIANNEGVLKYDGTKWDMFALPNKDIIMSMAPDTLGNIYVGTNSDLGYFRKDSTGQYKYHSLLDQVPAPYNNSSIYLIAVYKNAIFFQTDDFILRYEDKKFYPIDISNQGLVKVQSRLYLVRHNEMLLYKEGKFEHEDFSDELNKISIRWIDAYGISSLIILDQQQQLWTLDITPGANGKLKLFPNELKSHARGQDFTVLRALDNGMIAISSDEEIVFMNGDGNITSTLDVTALGDFVTPGILFKDMQRNLWISSNNALIQIIASSPLTFYDKRNGLQNQIVSLGKSGSDLYVGTASDLYYKNTPDTFIPIQKGGCSNFLNIGEHLYAAHNTGVYELKGSKAIQIVSHTEAYVLSKIRNHTDRMIMGAVDGLFLLRKEKEVWKKNQIKGFDDIGFFLAEDEDGYLWSSHRQKGIYKILLNEEMDEVISVSFYDKRHGLPSNLNNRIYQLNSSVVVTTTDGLYRYNKAKDRFEPDSKTHTLLDNFCIYSVAESAEGDIYFWGAKPGQQETAGVFKSQHDGTYKVYFTPFNKVAIPIRDLRIGVRAPILITGPEDVFIGNELRLLHYNPSQKTFYDDPVYTSIHNVWAKDSLIYTGNQNSHQPAIAYRNNSLKFDFSSSFYEDAEKTVYQHKLEGFENEWSDWSSSREAAYTNIPGGTYTFLVRSKNIYDVISAPAVFTFTIQFPWYQKWWAYVLYFILLTVIIWTIIYYYTQQIRLQKKLLQRLVNEKTKDLIAKNQEILNKNEEISMQAESLENLNLTKDKIFSIISHDLRGPIHQVQQMLNLLEYTFITEGDFKSVLPDLKESVRYTVSLTDNLLHWARNQMEGVKVKPSAFDIHEIIEENFRLFRPLATRKNIVLTNTFENHADVYADKDMIKLVIRNLVNNAIKFTDTTGRVEMGAHIKEKYIMVYITDTGKGIRKEDVSKILQKETFSTTGTQGERGVGLGLSLCQEFIEKNSGQLYIESELTKGSKFSFTIPISA</sequence>
<dbReference type="PANTHER" id="PTHR43547:SF2">
    <property type="entry name" value="HYBRID SIGNAL TRANSDUCTION HISTIDINE KINASE C"/>
    <property type="match status" value="1"/>
</dbReference>
<evidence type="ECO:0000313" key="7">
    <source>
        <dbReference type="Proteomes" id="UP001597112"/>
    </source>
</evidence>
<dbReference type="SMART" id="SM00387">
    <property type="entry name" value="HATPase_c"/>
    <property type="match status" value="1"/>
</dbReference>
<feature type="transmembrane region" description="Helical" evidence="4">
    <location>
        <begin position="726"/>
        <end position="747"/>
    </location>
</feature>
<keyword evidence="6" id="KW-0547">Nucleotide-binding</keyword>
<gene>
    <name evidence="6" type="ORF">ACFQ21_03545</name>
</gene>
<dbReference type="RefSeq" id="WP_377574932.1">
    <property type="nucleotide sequence ID" value="NZ_JBHTKA010000001.1"/>
</dbReference>
<dbReference type="Proteomes" id="UP001597112">
    <property type="component" value="Unassembled WGS sequence"/>
</dbReference>
<dbReference type="InterPro" id="IPR036097">
    <property type="entry name" value="HisK_dim/P_sf"/>
</dbReference>
<dbReference type="SUPFAM" id="SSF55874">
    <property type="entry name" value="ATPase domain of HSP90 chaperone/DNA topoisomerase II/histidine kinase"/>
    <property type="match status" value="1"/>
</dbReference>
<comment type="catalytic activity">
    <reaction evidence="1">
        <text>ATP + protein L-histidine = ADP + protein N-phospho-L-histidine.</text>
        <dbReference type="EC" id="2.7.13.3"/>
    </reaction>
</comment>
<dbReference type="Gene3D" id="2.60.40.10">
    <property type="entry name" value="Immunoglobulins"/>
    <property type="match status" value="1"/>
</dbReference>
<dbReference type="SUPFAM" id="SSF47384">
    <property type="entry name" value="Homodimeric domain of signal transducing histidine kinase"/>
    <property type="match status" value="1"/>
</dbReference>
<dbReference type="SMART" id="SM00388">
    <property type="entry name" value="HisKA"/>
    <property type="match status" value="1"/>
</dbReference>
<dbReference type="Gene3D" id="1.10.287.130">
    <property type="match status" value="1"/>
</dbReference>
<dbReference type="InterPro" id="IPR011123">
    <property type="entry name" value="Y_Y_Y"/>
</dbReference>
<dbReference type="Gene3D" id="3.30.565.10">
    <property type="entry name" value="Histidine kinase-like ATPase, C-terminal domain"/>
    <property type="match status" value="1"/>
</dbReference>
<dbReference type="InterPro" id="IPR005467">
    <property type="entry name" value="His_kinase_dom"/>
</dbReference>
<evidence type="ECO:0000256" key="3">
    <source>
        <dbReference type="ARBA" id="ARBA00022553"/>
    </source>
</evidence>
<dbReference type="EC" id="2.7.13.3" evidence="2"/>
<evidence type="ECO:0000259" key="5">
    <source>
        <dbReference type="PROSITE" id="PS50109"/>
    </source>
</evidence>
<comment type="caution">
    <text evidence="6">The sequence shown here is derived from an EMBL/GenBank/DDBJ whole genome shotgun (WGS) entry which is preliminary data.</text>
</comment>
<keyword evidence="4" id="KW-1133">Transmembrane helix</keyword>
<dbReference type="PANTHER" id="PTHR43547">
    <property type="entry name" value="TWO-COMPONENT HISTIDINE KINASE"/>
    <property type="match status" value="1"/>
</dbReference>